<feature type="compositionally biased region" description="Pro residues" evidence="1">
    <location>
        <begin position="105"/>
        <end position="122"/>
    </location>
</feature>
<evidence type="ECO:0000313" key="3">
    <source>
        <dbReference type="Proteomes" id="UP000518752"/>
    </source>
</evidence>
<feature type="compositionally biased region" description="Low complexity" evidence="1">
    <location>
        <begin position="419"/>
        <end position="436"/>
    </location>
</feature>
<comment type="caution">
    <text evidence="2">The sequence shown here is derived from an EMBL/GenBank/DDBJ whole genome shotgun (WGS) entry which is preliminary data.</text>
</comment>
<keyword evidence="3" id="KW-1185">Reference proteome</keyword>
<feature type="compositionally biased region" description="Low complexity" evidence="1">
    <location>
        <begin position="30"/>
        <end position="62"/>
    </location>
</feature>
<evidence type="ECO:0000256" key="1">
    <source>
        <dbReference type="SAM" id="MobiDB-lite"/>
    </source>
</evidence>
<dbReference type="Proteomes" id="UP000518752">
    <property type="component" value="Unassembled WGS sequence"/>
</dbReference>
<gene>
    <name evidence="2" type="ORF">D9757_004637</name>
</gene>
<feature type="compositionally biased region" description="Polar residues" evidence="1">
    <location>
        <begin position="88"/>
        <end position="100"/>
    </location>
</feature>
<feature type="region of interest" description="Disordered" evidence="1">
    <location>
        <begin position="27"/>
        <end position="133"/>
    </location>
</feature>
<name>A0A8H5HS87_9AGAR</name>
<protein>
    <submittedName>
        <fullName evidence="2">Uncharacterized protein</fullName>
    </submittedName>
</protein>
<proteinExistence type="predicted"/>
<feature type="region of interest" description="Disordered" evidence="1">
    <location>
        <begin position="414"/>
        <end position="441"/>
    </location>
</feature>
<organism evidence="2 3">
    <name type="scientific">Collybiopsis confluens</name>
    <dbReference type="NCBI Taxonomy" id="2823264"/>
    <lineage>
        <taxon>Eukaryota</taxon>
        <taxon>Fungi</taxon>
        <taxon>Dikarya</taxon>
        <taxon>Basidiomycota</taxon>
        <taxon>Agaricomycotina</taxon>
        <taxon>Agaricomycetes</taxon>
        <taxon>Agaricomycetidae</taxon>
        <taxon>Agaricales</taxon>
        <taxon>Marasmiineae</taxon>
        <taxon>Omphalotaceae</taxon>
        <taxon>Collybiopsis</taxon>
    </lineage>
</organism>
<sequence length="494" mass="55506">MKTLRAFELIISISILRNYLIMSVRHRRPSGASVTTATSSSSSSRSTAHTSPLLNNPLLVPPESHAKNGSTSRPYYPTRPQDYMSFHSFPNPSTTSPPALSQSPSPIPVPNPSMPFMMPVPDPDPEPEPEPNVISPPLPADFPEPPAEPDIAPPLAPLDIRDSGVDFGPGVLPPSGSGSVLSPLPVNPEVPEELSLFRARSMMGFAKSQSRLGFFKHRPPSLVAPTDLDSVSDSELAVAPHFATFDQAARALLNELRPIMESCIEIVVRLIPAPKVSLRLHLGREEEVCSMMEATLRHLWSCITLRPGCACPREEEQWELPQGQRGSDICREFHEAFERKLRRFTSRMRHFHDQIDRPRRMYKTSFTERLLGWQDAFDQWINRFERLTAYLRLRLAHAHARQLHLQLEHERAALEDTPSSRGSDAGSADSPRSQRSLSHRHHRMLTIEQLKDEYDVAKSALLEAHKRAAGLAWRRDEMGQLVRDFGTWAIRDAV</sequence>
<evidence type="ECO:0000313" key="2">
    <source>
        <dbReference type="EMBL" id="KAF5388547.1"/>
    </source>
</evidence>
<reference evidence="2 3" key="1">
    <citation type="journal article" date="2020" name="ISME J.">
        <title>Uncovering the hidden diversity of litter-decomposition mechanisms in mushroom-forming fungi.</title>
        <authorList>
            <person name="Floudas D."/>
            <person name="Bentzer J."/>
            <person name="Ahren D."/>
            <person name="Johansson T."/>
            <person name="Persson P."/>
            <person name="Tunlid A."/>
        </authorList>
    </citation>
    <scope>NUCLEOTIDE SEQUENCE [LARGE SCALE GENOMIC DNA]</scope>
    <source>
        <strain evidence="2 3">CBS 406.79</strain>
    </source>
</reference>
<dbReference type="OrthoDB" id="2973353at2759"/>
<accession>A0A8H5HS87</accession>
<dbReference type="EMBL" id="JAACJN010000029">
    <property type="protein sequence ID" value="KAF5388547.1"/>
    <property type="molecule type" value="Genomic_DNA"/>
</dbReference>
<dbReference type="AlphaFoldDB" id="A0A8H5HS87"/>